<evidence type="ECO:0000313" key="2">
    <source>
        <dbReference type="EMBL" id="EER41488.1"/>
    </source>
</evidence>
<proteinExistence type="predicted"/>
<accession>C6HD54</accession>
<dbReference type="HOGENOM" id="CLU_1854664_0_0_1"/>
<organism evidence="2 3">
    <name type="scientific">Ajellomyces capsulatus (strain H143)</name>
    <name type="common">Darling's disease fungus</name>
    <name type="synonym">Histoplasma capsulatum</name>
    <dbReference type="NCBI Taxonomy" id="544712"/>
    <lineage>
        <taxon>Eukaryota</taxon>
        <taxon>Fungi</taxon>
        <taxon>Dikarya</taxon>
        <taxon>Ascomycota</taxon>
        <taxon>Pezizomycotina</taxon>
        <taxon>Eurotiomycetes</taxon>
        <taxon>Eurotiomycetidae</taxon>
        <taxon>Onygenales</taxon>
        <taxon>Ajellomycetaceae</taxon>
        <taxon>Histoplasma</taxon>
    </lineage>
</organism>
<dbReference type="VEuPathDB" id="FungiDB:HCDG_04135"/>
<dbReference type="AlphaFoldDB" id="C6HD54"/>
<protein>
    <submittedName>
        <fullName evidence="2">Uncharacterized protein</fullName>
    </submittedName>
</protein>
<sequence length="138" mass="15490">MSQTVASSFFYPVRGKGVESTRGQPEASTGVPGRFDDFRFPIRSQPLLRSTTLVSPMKHCPPEKTTALWWGTQNGQPEIRFQTEYTPEPSKQLLDAYFVISPALTAKIGLNDAQGLSTETQVMSSSVVWRKLDDFRQF</sequence>
<evidence type="ECO:0000256" key="1">
    <source>
        <dbReference type="SAM" id="MobiDB-lite"/>
    </source>
</evidence>
<gene>
    <name evidence="2" type="ORF">HCDG_04135</name>
</gene>
<name>C6HD54_AJECH</name>
<dbReference type="Proteomes" id="UP000002624">
    <property type="component" value="Unassembled WGS sequence"/>
</dbReference>
<dbReference type="EMBL" id="GG692423">
    <property type="protein sequence ID" value="EER41488.1"/>
    <property type="molecule type" value="Genomic_DNA"/>
</dbReference>
<reference evidence="3" key="1">
    <citation type="submission" date="2009-05" db="EMBL/GenBank/DDBJ databases">
        <title>The genome sequence of Ajellomyces capsulatus strain H143.</title>
        <authorList>
            <person name="Champion M."/>
            <person name="Cuomo C.A."/>
            <person name="Ma L.-J."/>
            <person name="Henn M.R."/>
            <person name="Sil A."/>
            <person name="Goldman B."/>
            <person name="Young S.K."/>
            <person name="Kodira C.D."/>
            <person name="Zeng Q."/>
            <person name="Koehrsen M."/>
            <person name="Alvarado L."/>
            <person name="Berlin A.M."/>
            <person name="Borenstein D."/>
            <person name="Chen Z."/>
            <person name="Engels R."/>
            <person name="Freedman E."/>
            <person name="Gellesch M."/>
            <person name="Goldberg J."/>
            <person name="Griggs A."/>
            <person name="Gujja S."/>
            <person name="Heiman D.I."/>
            <person name="Hepburn T.A."/>
            <person name="Howarth C."/>
            <person name="Jen D."/>
            <person name="Larson L."/>
            <person name="Lewis B."/>
            <person name="Mehta T."/>
            <person name="Park D."/>
            <person name="Pearson M."/>
            <person name="Roberts A."/>
            <person name="Saif S."/>
            <person name="Shea T.D."/>
            <person name="Shenoy N."/>
            <person name="Sisk P."/>
            <person name="Stolte C."/>
            <person name="Sykes S."/>
            <person name="Walk T."/>
            <person name="White J."/>
            <person name="Yandava C."/>
            <person name="Klein B."/>
            <person name="McEwen J.G."/>
            <person name="Puccia R."/>
            <person name="Goldman G.H."/>
            <person name="Felipe M.S."/>
            <person name="Nino-Vega G."/>
            <person name="San-Blas G."/>
            <person name="Taylor J.W."/>
            <person name="Mendoza L."/>
            <person name="Galagan J.E."/>
            <person name="Nusbaum C."/>
            <person name="Birren B.W."/>
        </authorList>
    </citation>
    <scope>NUCLEOTIDE SEQUENCE [LARGE SCALE GENOMIC DNA]</scope>
    <source>
        <strain evidence="3">H143</strain>
    </source>
</reference>
<feature type="region of interest" description="Disordered" evidence="1">
    <location>
        <begin position="16"/>
        <end position="35"/>
    </location>
</feature>
<evidence type="ECO:0000313" key="3">
    <source>
        <dbReference type="Proteomes" id="UP000002624"/>
    </source>
</evidence>